<reference evidence="4" key="1">
    <citation type="journal article" date="2019" name="Int. J. Syst. Evol. Microbiol.">
        <title>The Global Catalogue of Microorganisms (GCM) 10K type strain sequencing project: providing services to taxonomists for standard genome sequencing and annotation.</title>
        <authorList>
            <consortium name="The Broad Institute Genomics Platform"/>
            <consortium name="The Broad Institute Genome Sequencing Center for Infectious Disease"/>
            <person name="Wu L."/>
            <person name="Ma J."/>
        </authorList>
    </citation>
    <scope>NUCLEOTIDE SEQUENCE [LARGE SCALE GENOMIC DNA]</scope>
    <source>
        <strain evidence="4">JCM 12165</strain>
    </source>
</reference>
<evidence type="ECO:0000313" key="3">
    <source>
        <dbReference type="EMBL" id="MFC4735844.1"/>
    </source>
</evidence>
<evidence type="ECO:0000256" key="1">
    <source>
        <dbReference type="ARBA" id="ARBA00008950"/>
    </source>
</evidence>
<feature type="domain" description="Calcineurin-like phosphoesterase" evidence="2">
    <location>
        <begin position="1"/>
        <end position="199"/>
    </location>
</feature>
<dbReference type="EMBL" id="JBHSGK010000003">
    <property type="protein sequence ID" value="MFC4735844.1"/>
    <property type="molecule type" value="Genomic_DNA"/>
</dbReference>
<dbReference type="InterPro" id="IPR029052">
    <property type="entry name" value="Metallo-depent_PP-like"/>
</dbReference>
<dbReference type="RefSeq" id="WP_377908484.1">
    <property type="nucleotide sequence ID" value="NZ_JBHSGK010000003.1"/>
</dbReference>
<gene>
    <name evidence="3" type="ORF">ACFO4L_04520</name>
</gene>
<sequence length="243" mass="27080">MRTALLSDVHGNEAALDAVLEDIQSNRVSAIVMLGDISYRGPKPSECLEKVRTHCDYVIKGNADEWAVRGIHAGEVPAEAIELMRAEQTFTAGHLSEDQRAYLHHLPSSLELPLSNKRQLYAVHATPESLFTVIPKHAEDEAFQAFGSANPRADYYAYGHIHDPHYRRINGKSIINTGSVGLPFDGSPEASYVLLDRDDDVHVQFRRVPYDIDRAVQDLSDTGYPAEAVPLLRYIYENGSRPV</sequence>
<dbReference type="InterPro" id="IPR011152">
    <property type="entry name" value="Pesterase_MJ0912"/>
</dbReference>
<keyword evidence="4" id="KW-1185">Reference proteome</keyword>
<comment type="similarity">
    <text evidence="1">Belongs to the metallophosphoesterase superfamily. YfcE family.</text>
</comment>
<dbReference type="PIRSF" id="PIRSF000883">
    <property type="entry name" value="Pesterase_MJ0912"/>
    <property type="match status" value="1"/>
</dbReference>
<dbReference type="InterPro" id="IPR024654">
    <property type="entry name" value="Calcineurin-like_PHP_lpxH"/>
</dbReference>
<dbReference type="SUPFAM" id="SSF56300">
    <property type="entry name" value="Metallo-dependent phosphatases"/>
    <property type="match status" value="1"/>
</dbReference>
<evidence type="ECO:0000259" key="2">
    <source>
        <dbReference type="Pfam" id="PF12850"/>
    </source>
</evidence>
<dbReference type="Pfam" id="PF12850">
    <property type="entry name" value="Metallophos_2"/>
    <property type="match status" value="1"/>
</dbReference>
<protein>
    <submittedName>
        <fullName evidence="3">Metallophosphoesterase family protein</fullName>
    </submittedName>
</protein>
<comment type="caution">
    <text evidence="3">The sequence shown here is derived from an EMBL/GenBank/DDBJ whole genome shotgun (WGS) entry which is preliminary data.</text>
</comment>
<dbReference type="PANTHER" id="PTHR42850:SF2">
    <property type="entry name" value="BLL5683 PROTEIN"/>
    <property type="match status" value="1"/>
</dbReference>
<proteinExistence type="inferred from homology"/>
<dbReference type="Gene3D" id="3.60.21.10">
    <property type="match status" value="1"/>
</dbReference>
<dbReference type="Proteomes" id="UP001595896">
    <property type="component" value="Unassembled WGS sequence"/>
</dbReference>
<dbReference type="InterPro" id="IPR050126">
    <property type="entry name" value="Ap4A_hydrolase"/>
</dbReference>
<organism evidence="3 4">
    <name type="scientific">Bacillus daqingensis</name>
    <dbReference type="NCBI Taxonomy" id="872396"/>
    <lineage>
        <taxon>Bacteria</taxon>
        <taxon>Bacillati</taxon>
        <taxon>Bacillota</taxon>
        <taxon>Bacilli</taxon>
        <taxon>Bacillales</taxon>
        <taxon>Bacillaceae</taxon>
        <taxon>Bacillus</taxon>
    </lineage>
</organism>
<accession>A0ABV9NV60</accession>
<name>A0ABV9NV60_9BACI</name>
<dbReference type="PANTHER" id="PTHR42850">
    <property type="entry name" value="METALLOPHOSPHOESTERASE"/>
    <property type="match status" value="1"/>
</dbReference>
<evidence type="ECO:0000313" key="4">
    <source>
        <dbReference type="Proteomes" id="UP001595896"/>
    </source>
</evidence>